<dbReference type="STRING" id="4081.A0A3Q7HBV0"/>
<dbReference type="PANTHER" id="PTHR11439:SF488">
    <property type="entry name" value="REVERSE TRANSCRIPTASE TY1_COPIA-TYPE DOMAIN-CONTAINING PROTEIN"/>
    <property type="match status" value="1"/>
</dbReference>
<organism evidence="1">
    <name type="scientific">Solanum lycopersicum</name>
    <name type="common">Tomato</name>
    <name type="synonym">Lycopersicon esculentum</name>
    <dbReference type="NCBI Taxonomy" id="4081"/>
    <lineage>
        <taxon>Eukaryota</taxon>
        <taxon>Viridiplantae</taxon>
        <taxon>Streptophyta</taxon>
        <taxon>Embryophyta</taxon>
        <taxon>Tracheophyta</taxon>
        <taxon>Spermatophyta</taxon>
        <taxon>Magnoliopsida</taxon>
        <taxon>eudicotyledons</taxon>
        <taxon>Gunneridae</taxon>
        <taxon>Pentapetalae</taxon>
        <taxon>asterids</taxon>
        <taxon>lamiids</taxon>
        <taxon>Solanales</taxon>
        <taxon>Solanaceae</taxon>
        <taxon>Solanoideae</taxon>
        <taxon>Solaneae</taxon>
        <taxon>Solanum</taxon>
        <taxon>Solanum subgen. Lycopersicon</taxon>
    </lineage>
</organism>
<dbReference type="CDD" id="cd09272">
    <property type="entry name" value="RNase_HI_RT_Ty1"/>
    <property type="match status" value="1"/>
</dbReference>
<reference evidence="1" key="2">
    <citation type="submission" date="2019-01" db="UniProtKB">
        <authorList>
            <consortium name="EnsemblPlants"/>
        </authorList>
    </citation>
    <scope>IDENTIFICATION</scope>
    <source>
        <strain evidence="1">cv. Heinz 1706</strain>
    </source>
</reference>
<name>A0A3Q7HBV0_SOLLC</name>
<dbReference type="AlphaFoldDB" id="A0A3Q7HBV0"/>
<dbReference type="Proteomes" id="UP000004994">
    <property type="component" value="Chromosome 7"/>
</dbReference>
<dbReference type="EnsemblPlants" id="Solyc07g041685.1.1">
    <property type="protein sequence ID" value="Solyc07g041685.1.1"/>
    <property type="gene ID" value="Solyc07g041685.1"/>
</dbReference>
<evidence type="ECO:0008006" key="3">
    <source>
        <dbReference type="Google" id="ProtNLM"/>
    </source>
</evidence>
<reference evidence="1" key="1">
    <citation type="journal article" date="2012" name="Nature">
        <title>The tomato genome sequence provides insights into fleshy fruit evolution.</title>
        <authorList>
            <consortium name="Tomato Genome Consortium"/>
        </authorList>
    </citation>
    <scope>NUCLEOTIDE SEQUENCE [LARGE SCALE GENOMIC DNA]</scope>
    <source>
        <strain evidence="1">cv. Heinz 1706</strain>
    </source>
</reference>
<proteinExistence type="predicted"/>
<evidence type="ECO:0000313" key="1">
    <source>
        <dbReference type="EnsemblPlants" id="Solyc07g041685.1.1"/>
    </source>
</evidence>
<evidence type="ECO:0000313" key="2">
    <source>
        <dbReference type="Proteomes" id="UP000004994"/>
    </source>
</evidence>
<protein>
    <recommendedName>
        <fullName evidence="3">Reverse transcriptase Ty1/copia-type domain-containing protein</fullName>
    </recommendedName>
</protein>
<dbReference type="PANTHER" id="PTHR11439">
    <property type="entry name" value="GAG-POL-RELATED RETROTRANSPOSON"/>
    <property type="match status" value="1"/>
</dbReference>
<accession>A0A3Q7HBV0</accession>
<dbReference type="InParanoid" id="A0A3Q7HBV0"/>
<keyword evidence="2" id="KW-1185">Reference proteome</keyword>
<sequence>MVMHQRKYALQLFAEVELSGAKPSGIPMDVNVKLTSKQYDDQTKENQGDKLTLSQFLQEPKKSYMDAALRVEVCDCSCGQVRRVYGVSWKSKKQTTISRSSAEAEYMSLASTVTELVWLVGLLKSLEAEIALPLAVAAGVEAELVAAVVIVVEEAVGEPTKAAIELQIDALLLQRTFFDLNIDPNLDL</sequence>
<dbReference type="Gramene" id="Solyc07g041685.1.1">
    <property type="protein sequence ID" value="Solyc07g041685.1.1"/>
    <property type="gene ID" value="Solyc07g041685.1"/>
</dbReference>